<dbReference type="Proteomes" id="UP000290189">
    <property type="component" value="Unassembled WGS sequence"/>
</dbReference>
<geneLocation type="mitochondrion" evidence="3"/>
<keyword evidence="1" id="KW-0472">Membrane</keyword>
<dbReference type="EMBL" id="CDSF01000155">
    <property type="protein sequence ID" value="CEP03797.1"/>
    <property type="molecule type" value="Genomic_DNA"/>
</dbReference>
<feature type="transmembrane region" description="Helical" evidence="1">
    <location>
        <begin position="373"/>
        <end position="395"/>
    </location>
</feature>
<reference evidence="2 4" key="1">
    <citation type="submission" date="2015-02" db="EMBL/GenBank/DDBJ databases">
        <authorList>
            <person name="Chooi Y.-H."/>
        </authorList>
    </citation>
    <scope>NUCLEOTIDE SEQUENCE [LARGE SCALE GENOMIC DNA]</scope>
    <source>
        <strain evidence="2">E3</strain>
    </source>
</reference>
<feature type="transmembrane region" description="Helical" evidence="1">
    <location>
        <begin position="21"/>
        <end position="44"/>
    </location>
</feature>
<feature type="transmembrane region" description="Helical" evidence="1">
    <location>
        <begin position="189"/>
        <end position="213"/>
    </location>
</feature>
<feature type="transmembrane region" description="Helical" evidence="1">
    <location>
        <begin position="165"/>
        <end position="183"/>
    </location>
</feature>
<organism evidence="2 4">
    <name type="scientific">Plasmodiophora brassicae</name>
    <name type="common">Clubroot disease agent</name>
    <dbReference type="NCBI Taxonomy" id="37360"/>
    <lineage>
        <taxon>Eukaryota</taxon>
        <taxon>Sar</taxon>
        <taxon>Rhizaria</taxon>
        <taxon>Endomyxa</taxon>
        <taxon>Phytomyxea</taxon>
        <taxon>Plasmodiophorida</taxon>
        <taxon>Plasmodiophoridae</taxon>
        <taxon>Plasmodiophora</taxon>
    </lineage>
</organism>
<accession>A0A0G4J8F7</accession>
<protein>
    <submittedName>
        <fullName evidence="2">Uncharacterized protein</fullName>
    </submittedName>
</protein>
<feature type="transmembrane region" description="Helical" evidence="1">
    <location>
        <begin position="56"/>
        <end position="73"/>
    </location>
</feature>
<evidence type="ECO:0000313" key="3">
    <source>
        <dbReference type="EMBL" id="SPQ99753.1"/>
    </source>
</evidence>
<keyword evidence="4" id="KW-1185">Reference proteome</keyword>
<feature type="transmembrane region" description="Helical" evidence="1">
    <location>
        <begin position="428"/>
        <end position="447"/>
    </location>
</feature>
<reference evidence="3 5" key="2">
    <citation type="submission" date="2018-03" db="EMBL/GenBank/DDBJ databases">
        <authorList>
            <person name="Fogelqvist J."/>
        </authorList>
    </citation>
    <scope>NUCLEOTIDE SEQUENCE [LARGE SCALE GENOMIC DNA]</scope>
</reference>
<gene>
    <name evidence="2" type="ORF">PBRA_003404</name>
    <name evidence="3" type="ORF">PLBR_LOCUS6968</name>
</gene>
<keyword evidence="1" id="KW-1133">Transmembrane helix</keyword>
<evidence type="ECO:0000256" key="1">
    <source>
        <dbReference type="SAM" id="Phobius"/>
    </source>
</evidence>
<evidence type="ECO:0000313" key="5">
    <source>
        <dbReference type="Proteomes" id="UP000290189"/>
    </source>
</evidence>
<feature type="transmembrane region" description="Helical" evidence="1">
    <location>
        <begin position="333"/>
        <end position="353"/>
    </location>
</feature>
<proteinExistence type="predicted"/>
<dbReference type="AlphaFoldDB" id="A0A0G4J8F7"/>
<sequence length="463" mass="50903">MKVAPVFADAVPDATPVRRGTLVWLLLLLVTPPAIVFVPMWFIGLHDPTPALESTQAPWIVVLALLALPPYVIRPISNVNLFHDEDAFLFTDVRRGIVVWVVYVATIIAPYLLHVNPVPFLLLAVAMTLTSVVNALQSRAYAKAVNPYGDDVVANARKFAKAASAANTAAILILAALVGFVQVPAHETFVQSIVGMALGTLALVLRLLVPWLVCDRLALRSGTRIKPLIAYAIECSSECWVQLAFPHIASLSTFVLIIVVEVASTVASSLWMFQPFQVWVMSALHPARSPHSNWSALRRLQASMSGMTVPADVAESRLEEIGINWMDSARTQMFARVWAQLNGTIAFITIFTLATYSPNSRFFPFHASDQQHYLLLVGFSLLTVLAQVCTMLVMIRVSSVLHSDSAYDQLVDCFQHGTRWLLSSKRNILYTVTLPISICATCLPIFVQQANSLYPYFGSTNGP</sequence>
<feature type="transmembrane region" description="Helical" evidence="1">
    <location>
        <begin position="93"/>
        <end position="112"/>
    </location>
</feature>
<dbReference type="EMBL" id="OVEO01000012">
    <property type="protein sequence ID" value="SPQ99753.1"/>
    <property type="molecule type" value="Genomic_DNA"/>
</dbReference>
<dbReference type="Proteomes" id="UP000039324">
    <property type="component" value="Unassembled WGS sequence"/>
</dbReference>
<keyword evidence="3" id="KW-0496">Mitochondrion</keyword>
<name>A0A0G4J8F7_PLABS</name>
<evidence type="ECO:0000313" key="2">
    <source>
        <dbReference type="EMBL" id="CEP03797.1"/>
    </source>
</evidence>
<evidence type="ECO:0000313" key="4">
    <source>
        <dbReference type="Proteomes" id="UP000039324"/>
    </source>
</evidence>
<feature type="transmembrane region" description="Helical" evidence="1">
    <location>
        <begin position="118"/>
        <end position="136"/>
    </location>
</feature>
<keyword evidence="1" id="KW-0812">Transmembrane</keyword>